<evidence type="ECO:0000256" key="4">
    <source>
        <dbReference type="ARBA" id="ARBA00012783"/>
    </source>
</evidence>
<dbReference type="PROSITE" id="PS51747">
    <property type="entry name" value="CYT_DCMP_DEAMINASES_2"/>
    <property type="match status" value="1"/>
</dbReference>
<evidence type="ECO:0000259" key="15">
    <source>
        <dbReference type="PROSITE" id="PS51747"/>
    </source>
</evidence>
<dbReference type="OrthoDB" id="9795347at2"/>
<dbReference type="Proteomes" id="UP000305471">
    <property type="component" value="Unassembled WGS sequence"/>
</dbReference>
<reference evidence="16 17" key="1">
    <citation type="submission" date="2019-04" db="EMBL/GenBank/DDBJ databases">
        <title>Alteromonas portus sp. nov., an alginate lyase-excreting marine bacterium.</title>
        <authorList>
            <person name="Huang H."/>
            <person name="Mo K."/>
            <person name="Bao S."/>
        </authorList>
    </citation>
    <scope>NUCLEOTIDE SEQUENCE [LARGE SCALE GENOMIC DNA]</scope>
    <source>
        <strain evidence="16 17">HB161718</strain>
    </source>
</reference>
<evidence type="ECO:0000256" key="3">
    <source>
        <dbReference type="ARBA" id="ARBA00006576"/>
    </source>
</evidence>
<dbReference type="SUPFAM" id="SSF53927">
    <property type="entry name" value="Cytidine deaminase-like"/>
    <property type="match status" value="1"/>
</dbReference>
<dbReference type="AlphaFoldDB" id="A0A4U0ZJH4"/>
<keyword evidence="7 14" id="KW-0378">Hydrolase</keyword>
<evidence type="ECO:0000256" key="2">
    <source>
        <dbReference type="ARBA" id="ARBA00003949"/>
    </source>
</evidence>
<evidence type="ECO:0000256" key="8">
    <source>
        <dbReference type="ARBA" id="ARBA00022833"/>
    </source>
</evidence>
<dbReference type="EMBL" id="SWCO01000003">
    <property type="protein sequence ID" value="TKB03731.1"/>
    <property type="molecule type" value="Genomic_DNA"/>
</dbReference>
<evidence type="ECO:0000256" key="14">
    <source>
        <dbReference type="RuleBase" id="RU364006"/>
    </source>
</evidence>
<evidence type="ECO:0000256" key="7">
    <source>
        <dbReference type="ARBA" id="ARBA00022801"/>
    </source>
</evidence>
<evidence type="ECO:0000256" key="9">
    <source>
        <dbReference type="ARBA" id="ARBA00032005"/>
    </source>
</evidence>
<feature type="domain" description="CMP/dCMP-type deaminase" evidence="15">
    <location>
        <begin position="26"/>
        <end position="153"/>
    </location>
</feature>
<evidence type="ECO:0000256" key="10">
    <source>
        <dbReference type="ARBA" id="ARBA00049252"/>
    </source>
</evidence>
<protein>
    <recommendedName>
        <fullName evidence="5 14">Cytidine deaminase</fullName>
        <ecNumber evidence="4 14">3.5.4.5</ecNumber>
    </recommendedName>
    <alternativeName>
        <fullName evidence="9 14">Cytidine aminohydrolase</fullName>
    </alternativeName>
</protein>
<dbReference type="PROSITE" id="PS00903">
    <property type="entry name" value="CYT_DCMP_DEAMINASES_1"/>
    <property type="match status" value="1"/>
</dbReference>
<keyword evidence="6 13" id="KW-0479">Metal-binding</keyword>
<dbReference type="PANTHER" id="PTHR11644">
    <property type="entry name" value="CYTIDINE DEAMINASE"/>
    <property type="match status" value="1"/>
</dbReference>
<evidence type="ECO:0000313" key="16">
    <source>
        <dbReference type="EMBL" id="TKB03731.1"/>
    </source>
</evidence>
<feature type="binding site" evidence="13">
    <location>
        <position position="114"/>
    </location>
    <ligand>
        <name>Zn(2+)</name>
        <dbReference type="ChEBI" id="CHEBI:29105"/>
        <note>catalytic</note>
    </ligand>
</feature>
<evidence type="ECO:0000313" key="17">
    <source>
        <dbReference type="Proteomes" id="UP000305471"/>
    </source>
</evidence>
<accession>A0A4U0ZJH4</accession>
<evidence type="ECO:0000256" key="13">
    <source>
        <dbReference type="PIRSR" id="PIRSR606262-3"/>
    </source>
</evidence>
<evidence type="ECO:0000256" key="1">
    <source>
        <dbReference type="ARBA" id="ARBA00001947"/>
    </source>
</evidence>
<comment type="caution">
    <text evidence="16">The sequence shown here is derived from an EMBL/GenBank/DDBJ whole genome shotgun (WGS) entry which is preliminary data.</text>
</comment>
<dbReference type="Pfam" id="PF00383">
    <property type="entry name" value="dCMP_cyt_deam_1"/>
    <property type="match status" value="1"/>
</dbReference>
<dbReference type="GO" id="GO:0004126">
    <property type="term" value="F:cytidine deaminase activity"/>
    <property type="evidence" value="ECO:0007669"/>
    <property type="project" value="UniProtKB-UniRule"/>
</dbReference>
<evidence type="ECO:0000256" key="12">
    <source>
        <dbReference type="PIRSR" id="PIRSR606262-1"/>
    </source>
</evidence>
<dbReference type="InterPro" id="IPR050202">
    <property type="entry name" value="Cyt/Deoxycyt_deaminase"/>
</dbReference>
<dbReference type="GO" id="GO:0072527">
    <property type="term" value="P:pyrimidine-containing compound metabolic process"/>
    <property type="evidence" value="ECO:0007669"/>
    <property type="project" value="UniProtKB-ARBA"/>
</dbReference>
<dbReference type="Gene3D" id="3.40.140.10">
    <property type="entry name" value="Cytidine Deaminase, domain 2"/>
    <property type="match status" value="1"/>
</dbReference>
<feature type="binding site" evidence="13">
    <location>
        <position position="78"/>
    </location>
    <ligand>
        <name>Zn(2+)</name>
        <dbReference type="ChEBI" id="CHEBI:29105"/>
        <note>catalytic</note>
    </ligand>
</feature>
<dbReference type="NCBIfam" id="NF004064">
    <property type="entry name" value="PRK05578.1"/>
    <property type="match status" value="1"/>
</dbReference>
<keyword evidence="8 13" id="KW-0862">Zinc</keyword>
<dbReference type="InterPro" id="IPR016192">
    <property type="entry name" value="APOBEC/CMP_deaminase_Zn-bd"/>
</dbReference>
<comment type="similarity">
    <text evidence="3 14">Belongs to the cytidine and deoxycytidylate deaminase family.</text>
</comment>
<feature type="binding site" evidence="13">
    <location>
        <position position="111"/>
    </location>
    <ligand>
        <name>Zn(2+)</name>
        <dbReference type="ChEBI" id="CHEBI:29105"/>
        <note>catalytic</note>
    </ligand>
</feature>
<comment type="catalytic activity">
    <reaction evidence="10 14">
        <text>2'-deoxycytidine + H2O + H(+) = 2'-deoxyuridine + NH4(+)</text>
        <dbReference type="Rhea" id="RHEA:13433"/>
        <dbReference type="ChEBI" id="CHEBI:15377"/>
        <dbReference type="ChEBI" id="CHEBI:15378"/>
        <dbReference type="ChEBI" id="CHEBI:15698"/>
        <dbReference type="ChEBI" id="CHEBI:16450"/>
        <dbReference type="ChEBI" id="CHEBI:28938"/>
        <dbReference type="EC" id="3.5.4.5"/>
    </reaction>
</comment>
<feature type="active site" description="Proton donor" evidence="12">
    <location>
        <position position="80"/>
    </location>
</feature>
<dbReference type="GO" id="GO:0055086">
    <property type="term" value="P:nucleobase-containing small molecule metabolic process"/>
    <property type="evidence" value="ECO:0007669"/>
    <property type="project" value="UniProtKB-ARBA"/>
</dbReference>
<keyword evidence="17" id="KW-1185">Reference proteome</keyword>
<sequence>MPPTFSHLMIKVKRIGWLTQVAMKKNNLEQLSQLAFDAQKNSHSPYSNFKVGAAVLTPSGETFSGCNVESAAFPLGQCAEATAIGNMVTQGQKRISHIVIASPNDEFCFPCGGCRQKIAEFAPDETPVTMISQSGEKFETTIGELLPNAFRAHDLDK</sequence>
<dbReference type="InterPro" id="IPR006262">
    <property type="entry name" value="Cyt_deam_tetra"/>
</dbReference>
<dbReference type="PANTHER" id="PTHR11644:SF2">
    <property type="entry name" value="CYTIDINE DEAMINASE"/>
    <property type="match status" value="1"/>
</dbReference>
<name>A0A4U0ZJH4_9ALTE</name>
<gene>
    <name evidence="16" type="primary">cdd</name>
    <name evidence="16" type="ORF">E5672_06500</name>
</gene>
<dbReference type="FunFam" id="3.40.140.10:FF:000008">
    <property type="entry name" value="Cytidine deaminase"/>
    <property type="match status" value="1"/>
</dbReference>
<dbReference type="InterPro" id="IPR016193">
    <property type="entry name" value="Cytidine_deaminase-like"/>
</dbReference>
<comment type="catalytic activity">
    <reaction evidence="11 14">
        <text>cytidine + H2O + H(+) = uridine + NH4(+)</text>
        <dbReference type="Rhea" id="RHEA:16069"/>
        <dbReference type="ChEBI" id="CHEBI:15377"/>
        <dbReference type="ChEBI" id="CHEBI:15378"/>
        <dbReference type="ChEBI" id="CHEBI:16704"/>
        <dbReference type="ChEBI" id="CHEBI:17562"/>
        <dbReference type="ChEBI" id="CHEBI:28938"/>
        <dbReference type="EC" id="3.5.4.5"/>
    </reaction>
</comment>
<dbReference type="InterPro" id="IPR002125">
    <property type="entry name" value="CMP_dCMP_dom"/>
</dbReference>
<proteinExistence type="inferred from homology"/>
<dbReference type="EC" id="3.5.4.5" evidence="4 14"/>
<comment type="cofactor">
    <cofactor evidence="1 13 14">
        <name>Zn(2+)</name>
        <dbReference type="ChEBI" id="CHEBI:29105"/>
    </cofactor>
</comment>
<dbReference type="GO" id="GO:0008270">
    <property type="term" value="F:zinc ion binding"/>
    <property type="evidence" value="ECO:0007669"/>
    <property type="project" value="UniProtKB-UniRule"/>
</dbReference>
<organism evidence="16 17">
    <name type="scientific">Alteromonas portus</name>
    <dbReference type="NCBI Taxonomy" id="2565549"/>
    <lineage>
        <taxon>Bacteria</taxon>
        <taxon>Pseudomonadati</taxon>
        <taxon>Pseudomonadota</taxon>
        <taxon>Gammaproteobacteria</taxon>
        <taxon>Alteromonadales</taxon>
        <taxon>Alteromonadaceae</taxon>
        <taxon>Alteromonas/Salinimonas group</taxon>
        <taxon>Alteromonas</taxon>
    </lineage>
</organism>
<dbReference type="GO" id="GO:0005829">
    <property type="term" value="C:cytosol"/>
    <property type="evidence" value="ECO:0007669"/>
    <property type="project" value="TreeGrafter"/>
</dbReference>
<dbReference type="CDD" id="cd01283">
    <property type="entry name" value="cytidine_deaminase"/>
    <property type="match status" value="1"/>
</dbReference>
<dbReference type="NCBIfam" id="TIGR01354">
    <property type="entry name" value="cyt_deam_tetra"/>
    <property type="match status" value="1"/>
</dbReference>
<evidence type="ECO:0000256" key="6">
    <source>
        <dbReference type="ARBA" id="ARBA00022723"/>
    </source>
</evidence>
<evidence type="ECO:0000256" key="5">
    <source>
        <dbReference type="ARBA" id="ARBA00018266"/>
    </source>
</evidence>
<dbReference type="GO" id="GO:0042802">
    <property type="term" value="F:identical protein binding"/>
    <property type="evidence" value="ECO:0007669"/>
    <property type="project" value="UniProtKB-ARBA"/>
</dbReference>
<evidence type="ECO:0000256" key="11">
    <source>
        <dbReference type="ARBA" id="ARBA00049558"/>
    </source>
</evidence>
<comment type="function">
    <text evidence="2 14">This enzyme scavenges exogenous and endogenous cytidine and 2'-deoxycytidine for UMP synthesis.</text>
</comment>